<evidence type="ECO:0000259" key="2">
    <source>
        <dbReference type="SMART" id="SM00899"/>
    </source>
</evidence>
<dbReference type="Proteomes" id="UP000266693">
    <property type="component" value="Unassembled WGS sequence"/>
</dbReference>
<dbReference type="PANTHER" id="PTHR42954">
    <property type="entry name" value="FE(2+) TRANSPORT PROTEIN A"/>
    <property type="match status" value="1"/>
</dbReference>
<keyword evidence="4" id="KW-1185">Reference proteome</keyword>
<dbReference type="SMART" id="SM00899">
    <property type="entry name" value="FeoA"/>
    <property type="match status" value="1"/>
</dbReference>
<sequence>MIIARSMSLPDSLATLRPNQPATVHSVDWEALGAQDSRRLREFGLDEGVTVELLHRASLGGDPLACRIGRMTVALRRRVATTIRVTLPA</sequence>
<accession>A0A396RPY5</accession>
<dbReference type="EMBL" id="QWLV01000001">
    <property type="protein sequence ID" value="RHW18600.1"/>
    <property type="molecule type" value="Genomic_DNA"/>
</dbReference>
<protein>
    <submittedName>
        <fullName evidence="3">Ferrous iron transport protein A</fullName>
    </submittedName>
</protein>
<dbReference type="OrthoDB" id="7173531at2"/>
<dbReference type="GO" id="GO:0046914">
    <property type="term" value="F:transition metal ion binding"/>
    <property type="evidence" value="ECO:0007669"/>
    <property type="project" value="InterPro"/>
</dbReference>
<evidence type="ECO:0000256" key="1">
    <source>
        <dbReference type="ARBA" id="ARBA00023004"/>
    </source>
</evidence>
<dbReference type="AlphaFoldDB" id="A0A396RPY5"/>
<dbReference type="Pfam" id="PF04023">
    <property type="entry name" value="FeoA"/>
    <property type="match status" value="1"/>
</dbReference>
<proteinExistence type="predicted"/>
<dbReference type="InterPro" id="IPR008988">
    <property type="entry name" value="Transcriptional_repressor_C"/>
</dbReference>
<organism evidence="3 4">
    <name type="scientific">Sphingomonas gilva</name>
    <dbReference type="NCBI Taxonomy" id="2305907"/>
    <lineage>
        <taxon>Bacteria</taxon>
        <taxon>Pseudomonadati</taxon>
        <taxon>Pseudomonadota</taxon>
        <taxon>Alphaproteobacteria</taxon>
        <taxon>Sphingomonadales</taxon>
        <taxon>Sphingomonadaceae</taxon>
        <taxon>Sphingomonas</taxon>
    </lineage>
</organism>
<gene>
    <name evidence="3" type="ORF">D1610_00005</name>
</gene>
<name>A0A396RPY5_9SPHN</name>
<dbReference type="SUPFAM" id="SSF50037">
    <property type="entry name" value="C-terminal domain of transcriptional repressors"/>
    <property type="match status" value="1"/>
</dbReference>
<dbReference type="InterPro" id="IPR052713">
    <property type="entry name" value="FeoA"/>
</dbReference>
<reference evidence="3 4" key="1">
    <citation type="submission" date="2018-08" db="EMBL/GenBank/DDBJ databases">
        <title>The multiple taxonomic identification of Sphingomonas gilva.</title>
        <authorList>
            <person name="Zhu D."/>
            <person name="Zheng S."/>
        </authorList>
    </citation>
    <scope>NUCLEOTIDE SEQUENCE [LARGE SCALE GENOMIC DNA]</scope>
    <source>
        <strain evidence="3 4">ZDH117</strain>
    </source>
</reference>
<keyword evidence="1" id="KW-0408">Iron</keyword>
<feature type="domain" description="Ferrous iron transporter FeoA-like" evidence="2">
    <location>
        <begin position="11"/>
        <end position="87"/>
    </location>
</feature>
<evidence type="ECO:0000313" key="3">
    <source>
        <dbReference type="EMBL" id="RHW18600.1"/>
    </source>
</evidence>
<dbReference type="PANTHER" id="PTHR42954:SF2">
    <property type="entry name" value="FE(2+) TRANSPORT PROTEIN A"/>
    <property type="match status" value="1"/>
</dbReference>
<dbReference type="InterPro" id="IPR007167">
    <property type="entry name" value="Fe-transptr_FeoA-like"/>
</dbReference>
<comment type="caution">
    <text evidence="3">The sequence shown here is derived from an EMBL/GenBank/DDBJ whole genome shotgun (WGS) entry which is preliminary data.</text>
</comment>
<dbReference type="InterPro" id="IPR038157">
    <property type="entry name" value="FeoA_core_dom"/>
</dbReference>
<evidence type="ECO:0000313" key="4">
    <source>
        <dbReference type="Proteomes" id="UP000266693"/>
    </source>
</evidence>
<dbReference type="Gene3D" id="2.30.30.90">
    <property type="match status" value="1"/>
</dbReference>